<feature type="compositionally biased region" description="Basic and acidic residues" evidence="1">
    <location>
        <begin position="56"/>
        <end position="65"/>
    </location>
</feature>
<organism evidence="2 3">
    <name type="scientific">Rhynchophorus ferrugineus</name>
    <name type="common">Red palm weevil</name>
    <name type="synonym">Curculio ferrugineus</name>
    <dbReference type="NCBI Taxonomy" id="354439"/>
    <lineage>
        <taxon>Eukaryota</taxon>
        <taxon>Metazoa</taxon>
        <taxon>Ecdysozoa</taxon>
        <taxon>Arthropoda</taxon>
        <taxon>Hexapoda</taxon>
        <taxon>Insecta</taxon>
        <taxon>Pterygota</taxon>
        <taxon>Neoptera</taxon>
        <taxon>Endopterygota</taxon>
        <taxon>Coleoptera</taxon>
        <taxon>Polyphaga</taxon>
        <taxon>Cucujiformia</taxon>
        <taxon>Curculionidae</taxon>
        <taxon>Dryophthorinae</taxon>
        <taxon>Rhynchophorus</taxon>
    </lineage>
</organism>
<comment type="caution">
    <text evidence="2">The sequence shown here is derived from an EMBL/GenBank/DDBJ whole genome shotgun (WGS) entry which is preliminary data.</text>
</comment>
<feature type="compositionally biased region" description="Polar residues" evidence="1">
    <location>
        <begin position="96"/>
        <end position="110"/>
    </location>
</feature>
<dbReference type="EMBL" id="JAACXV010005063">
    <property type="protein sequence ID" value="KAF7276917.1"/>
    <property type="molecule type" value="Genomic_DNA"/>
</dbReference>
<name>A0A834I9A4_RHYFE</name>
<evidence type="ECO:0000256" key="1">
    <source>
        <dbReference type="SAM" id="MobiDB-lite"/>
    </source>
</evidence>
<gene>
    <name evidence="2" type="ORF">GWI33_009655</name>
</gene>
<proteinExistence type="predicted"/>
<dbReference type="AlphaFoldDB" id="A0A834I9A4"/>
<keyword evidence="3" id="KW-1185">Reference proteome</keyword>
<reference evidence="2" key="1">
    <citation type="submission" date="2020-08" db="EMBL/GenBank/DDBJ databases">
        <title>Genome sequencing and assembly of the red palm weevil Rhynchophorus ferrugineus.</title>
        <authorList>
            <person name="Dias G.B."/>
            <person name="Bergman C.M."/>
            <person name="Manee M."/>
        </authorList>
    </citation>
    <scope>NUCLEOTIDE SEQUENCE</scope>
    <source>
        <strain evidence="2">AA-2017</strain>
        <tissue evidence="2">Whole larva</tissue>
    </source>
</reference>
<evidence type="ECO:0000313" key="2">
    <source>
        <dbReference type="EMBL" id="KAF7276917.1"/>
    </source>
</evidence>
<sequence length="110" mass="12296">MKNPIRQLHRESSAPETFNCHRQLFPMAIKKRTVLIGEKLGVVSTTTKNRSGQRKLRSDLADRRRFLQGPFLPRPRVDLSSGKSASPNRRKGRIGTTPSTKGPNSTSENG</sequence>
<dbReference type="Proteomes" id="UP000625711">
    <property type="component" value="Unassembled WGS sequence"/>
</dbReference>
<feature type="region of interest" description="Disordered" evidence="1">
    <location>
        <begin position="46"/>
        <end position="110"/>
    </location>
</feature>
<protein>
    <submittedName>
        <fullName evidence="2">Uncharacterized protein</fullName>
    </submittedName>
</protein>
<accession>A0A834I9A4</accession>
<evidence type="ECO:0000313" key="3">
    <source>
        <dbReference type="Proteomes" id="UP000625711"/>
    </source>
</evidence>